<evidence type="ECO:0000313" key="2">
    <source>
        <dbReference type="Proteomes" id="UP001378188"/>
    </source>
</evidence>
<dbReference type="RefSeq" id="WP_340327953.1">
    <property type="nucleotide sequence ID" value="NZ_JAZHOF010000001.1"/>
</dbReference>
<evidence type="ECO:0000313" key="1">
    <source>
        <dbReference type="EMBL" id="MEJ8570219.1"/>
    </source>
</evidence>
<sequence length="250" mass="28737">MHDFGEFCYLDLQKTGSSFVSDFLRRHVRLPELHFRKHKPYRPRKLGGGDRGLMFISVRDPLDQYLSLYFHGVGGKGGLRNRLGRTLPDHASGLYSGSPAAFEDWVRFVLAPENAMYIGADYEKAPARIIGLQTFRFVRLAVRRPDRNLARIGRREDLNLVYETASLPFVVLRTESLNCDLAQLCRGRLAPFLIEPELAVRELLEGGTPVNASDRPDREQRLAISDDVRRLVQDREWFLLERFGYGPYHC</sequence>
<dbReference type="Proteomes" id="UP001378188">
    <property type="component" value="Unassembled WGS sequence"/>
</dbReference>
<accession>A0AAW9RLF3</accession>
<keyword evidence="2" id="KW-1185">Reference proteome</keyword>
<comment type="caution">
    <text evidence="1">The sequence shown here is derived from an EMBL/GenBank/DDBJ whole genome shotgun (WGS) entry which is preliminary data.</text>
</comment>
<organism evidence="1 2">
    <name type="scientific">Microbaculum marinum</name>
    <dbReference type="NCBI Taxonomy" id="1764581"/>
    <lineage>
        <taxon>Bacteria</taxon>
        <taxon>Pseudomonadati</taxon>
        <taxon>Pseudomonadota</taxon>
        <taxon>Alphaproteobacteria</taxon>
        <taxon>Hyphomicrobiales</taxon>
        <taxon>Tepidamorphaceae</taxon>
        <taxon>Microbaculum</taxon>
    </lineage>
</organism>
<name>A0AAW9RLF3_9HYPH</name>
<proteinExistence type="predicted"/>
<dbReference type="AlphaFoldDB" id="A0AAW9RLF3"/>
<dbReference type="EMBL" id="JAZHOF010000001">
    <property type="protein sequence ID" value="MEJ8570219.1"/>
    <property type="molecule type" value="Genomic_DNA"/>
</dbReference>
<protein>
    <recommendedName>
        <fullName evidence="3">Sulfotransferase family protein</fullName>
    </recommendedName>
</protein>
<gene>
    <name evidence="1" type="ORF">V3328_01935</name>
</gene>
<evidence type="ECO:0008006" key="3">
    <source>
        <dbReference type="Google" id="ProtNLM"/>
    </source>
</evidence>
<reference evidence="1 2" key="1">
    <citation type="submission" date="2024-02" db="EMBL/GenBank/DDBJ databases">
        <title>Genome analysis and characterization of Microbaculum marinisediminis sp. nov., isolated from marine sediment.</title>
        <authorList>
            <person name="Du Z.-J."/>
            <person name="Ye Y.-Q."/>
            <person name="Zhang Z.-R."/>
            <person name="Yuan S.-M."/>
            <person name="Zhang X.-Y."/>
        </authorList>
    </citation>
    <scope>NUCLEOTIDE SEQUENCE [LARGE SCALE GENOMIC DNA]</scope>
    <source>
        <strain evidence="1 2">SDUM1044001</strain>
    </source>
</reference>